<accession>A0A4C2EFS7</accession>
<evidence type="ECO:0000313" key="4">
    <source>
        <dbReference type="Proteomes" id="UP000304382"/>
    </source>
</evidence>
<keyword evidence="4" id="KW-1185">Reference proteome</keyword>
<dbReference type="Gene3D" id="3.40.50.720">
    <property type="entry name" value="NAD(P)-binding Rossmann-like Domain"/>
    <property type="match status" value="1"/>
</dbReference>
<name>A0A4C2EFS7_9EURY</name>
<keyword evidence="2" id="KW-0560">Oxidoreductase</keyword>
<comment type="caution">
    <text evidence="3">The sequence shown here is derived from an EMBL/GenBank/DDBJ whole genome shotgun (WGS) entry which is preliminary data.</text>
</comment>
<dbReference type="PANTHER" id="PTHR43669:SF3">
    <property type="entry name" value="ALCOHOL DEHYDROGENASE, PUTATIVE (AFU_ORTHOLOGUE AFUA_3G03445)-RELATED"/>
    <property type="match status" value="1"/>
</dbReference>
<comment type="similarity">
    <text evidence="1">Belongs to the short-chain dehydrogenases/reductases (SDR) family.</text>
</comment>
<dbReference type="InterPro" id="IPR002347">
    <property type="entry name" value="SDR_fam"/>
</dbReference>
<gene>
    <name evidence="3" type="ORF">Harman_00350</name>
</gene>
<evidence type="ECO:0000313" key="3">
    <source>
        <dbReference type="EMBL" id="GCF12100.1"/>
    </source>
</evidence>
<dbReference type="EMBL" id="BIXZ01000001">
    <property type="protein sequence ID" value="GCF12100.1"/>
    <property type="molecule type" value="Genomic_DNA"/>
</dbReference>
<dbReference type="AlphaFoldDB" id="A0A4C2EFS7"/>
<protein>
    <submittedName>
        <fullName evidence="3">Short-chain dehydrogenase</fullName>
    </submittedName>
</protein>
<dbReference type="RefSeq" id="WP_200830800.1">
    <property type="nucleotide sequence ID" value="NZ_BIXZ01000001.1"/>
</dbReference>
<dbReference type="PRINTS" id="PR00081">
    <property type="entry name" value="GDHRDH"/>
</dbReference>
<evidence type="ECO:0000256" key="2">
    <source>
        <dbReference type="ARBA" id="ARBA00023002"/>
    </source>
</evidence>
<dbReference type="GO" id="GO:0016491">
    <property type="term" value="F:oxidoreductase activity"/>
    <property type="evidence" value="ECO:0007669"/>
    <property type="project" value="UniProtKB-KW"/>
</dbReference>
<dbReference type="SUPFAM" id="SSF51735">
    <property type="entry name" value="NAD(P)-binding Rossmann-fold domains"/>
    <property type="match status" value="1"/>
</dbReference>
<dbReference type="Proteomes" id="UP000304382">
    <property type="component" value="Unassembled WGS sequence"/>
</dbReference>
<dbReference type="Pfam" id="PF00106">
    <property type="entry name" value="adh_short"/>
    <property type="match status" value="1"/>
</dbReference>
<proteinExistence type="inferred from homology"/>
<sequence>MASGMDSATAVVTGASRGIGEQIAHAVAEAGAHTVICARDTEALDAVAADIRDAGGSVTAVRADVRDEFDVERLVETATREGDGAIQYIVANAGVYHGTAGETPLTEESYAAFDDHLRTNARGVFSTIREALPHLESAARIVVPTGAVARKGMPGYGSYAVSKAAAEAVARGFAAELDFPVGAVDPGRVATDLSGDGGRDPETVAEMVLWALRDVDPSALDGAVLDWGDYRSATQ</sequence>
<organism evidence="3 4">
    <name type="scientific">Haloarcula mannanilytica</name>
    <dbReference type="NCBI Taxonomy" id="2509225"/>
    <lineage>
        <taxon>Archaea</taxon>
        <taxon>Methanobacteriati</taxon>
        <taxon>Methanobacteriota</taxon>
        <taxon>Stenosarchaea group</taxon>
        <taxon>Halobacteria</taxon>
        <taxon>Halobacteriales</taxon>
        <taxon>Haloarculaceae</taxon>
        <taxon>Haloarcula</taxon>
    </lineage>
</organism>
<dbReference type="InterPro" id="IPR036291">
    <property type="entry name" value="NAD(P)-bd_dom_sf"/>
</dbReference>
<dbReference type="PANTHER" id="PTHR43669">
    <property type="entry name" value="5-KETO-D-GLUCONATE 5-REDUCTASE"/>
    <property type="match status" value="1"/>
</dbReference>
<evidence type="ECO:0000256" key="1">
    <source>
        <dbReference type="ARBA" id="ARBA00006484"/>
    </source>
</evidence>
<reference evidence="3 4" key="1">
    <citation type="submission" date="2019-02" db="EMBL/GenBank/DDBJ databases">
        <title>Haloarcula mannanilyticum sp. nov., a mannan degrading haloarchaeon isolated from commercial salt.</title>
        <authorList>
            <person name="Enomoto S."/>
            <person name="Shimane Y."/>
            <person name="Kamekura M."/>
            <person name="Ito T."/>
            <person name="Moriya O."/>
            <person name="Ihara K."/>
            <person name="Takahashi-Ando N."/>
            <person name="Fukushima Y."/>
            <person name="Yoshida Y."/>
            <person name="Usama R."/>
            <person name="Takai K."/>
            <person name="Minegishi H."/>
        </authorList>
    </citation>
    <scope>NUCLEOTIDE SEQUENCE [LARGE SCALE GENOMIC DNA]</scope>
    <source>
        <strain evidence="3 4">MD130-1</strain>
    </source>
</reference>
<dbReference type="CDD" id="cd05233">
    <property type="entry name" value="SDR_c"/>
    <property type="match status" value="1"/>
</dbReference>
<dbReference type="OrthoDB" id="213346at2157"/>